<keyword evidence="6" id="KW-1185">Reference proteome</keyword>
<dbReference type="InterPro" id="IPR036188">
    <property type="entry name" value="FAD/NAD-bd_sf"/>
</dbReference>
<comment type="caution">
    <text evidence="5">The sequence shown here is derived from an EMBL/GenBank/DDBJ whole genome shotgun (WGS) entry which is preliminary data.</text>
</comment>
<accession>A0A4Z0FC61</accession>
<dbReference type="SUPFAM" id="SSF54373">
    <property type="entry name" value="FAD-linked reductases, C-terminal domain"/>
    <property type="match status" value="1"/>
</dbReference>
<organism evidence="5 6">
    <name type="scientific">Candidatus Macondimonas diazotrophica</name>
    <dbReference type="NCBI Taxonomy" id="2305248"/>
    <lineage>
        <taxon>Bacteria</taxon>
        <taxon>Pseudomonadati</taxon>
        <taxon>Pseudomonadota</taxon>
        <taxon>Gammaproteobacteria</taxon>
        <taxon>Chromatiales</taxon>
        <taxon>Ectothiorhodospiraceae</taxon>
        <taxon>Candidatus Macondimonas</taxon>
    </lineage>
</organism>
<dbReference type="AlphaFoldDB" id="A0A4Z0FC61"/>
<evidence type="ECO:0000313" key="6">
    <source>
        <dbReference type="Proteomes" id="UP000297890"/>
    </source>
</evidence>
<dbReference type="Gene3D" id="3.50.50.60">
    <property type="entry name" value="FAD/NAD(P)-binding domain"/>
    <property type="match status" value="1"/>
</dbReference>
<dbReference type="InterPro" id="IPR012727">
    <property type="entry name" value="Gly_oxidase_ThiO"/>
</dbReference>
<sequence length="369" mass="38808">MIREADVETVTVIGSGIVGLTTAWALSEAGMAVRLLDRMALGREASWAGGGILCPLHPWRYPDAVQALAWRAAVAYPELASGLAERTGIDPEWTRSGLLVLDGDAGAARIWSQRWNQPVEFGSPRELAAWEPALTPTEGSLVRLPQAAQVRNPRLLQALSGALRARGVTIREHCTVHGLRVAAGRVIALDTGEGRVSTDGPVVVAAGAWSADLVAPLGAPVPIAPVKGQMLLFEAAPGLIGHVVLKGDRYALARRDGRVLFGSTVESAGFDKQPDPAIGQQLREAAVALIPALAEAHLAAHWAGLRPGSPDGIPIIGRHPQVANLWLNAGHYRNGVLLAPASAELLADLLQGRRPALDPAPYAWPTGAS</sequence>
<keyword evidence="3 5" id="KW-0560">Oxidoreductase</keyword>
<evidence type="ECO:0000256" key="1">
    <source>
        <dbReference type="ARBA" id="ARBA00004948"/>
    </source>
</evidence>
<dbReference type="GO" id="GO:0009229">
    <property type="term" value="P:thiamine diphosphate biosynthetic process"/>
    <property type="evidence" value="ECO:0007669"/>
    <property type="project" value="UniProtKB-UniPathway"/>
</dbReference>
<keyword evidence="2" id="KW-0784">Thiamine biosynthesis</keyword>
<dbReference type="EMBL" id="SRIO01000004">
    <property type="protein sequence ID" value="TFZ83330.1"/>
    <property type="molecule type" value="Genomic_DNA"/>
</dbReference>
<protein>
    <submittedName>
        <fullName evidence="5">Glycine oxidase ThiO</fullName>
        <ecNumber evidence="5">1.4.3.19</ecNumber>
    </submittedName>
</protein>
<dbReference type="GO" id="GO:0005737">
    <property type="term" value="C:cytoplasm"/>
    <property type="evidence" value="ECO:0007669"/>
    <property type="project" value="TreeGrafter"/>
</dbReference>
<gene>
    <name evidence="5" type="primary">thiO</name>
    <name evidence="5" type="ORF">E4680_04580</name>
</gene>
<evidence type="ECO:0000256" key="3">
    <source>
        <dbReference type="ARBA" id="ARBA00023002"/>
    </source>
</evidence>
<dbReference type="UniPathway" id="UPA00060"/>
<dbReference type="EC" id="1.4.3.19" evidence="5"/>
<feature type="domain" description="FAD dependent oxidoreductase" evidence="4">
    <location>
        <begin position="10"/>
        <end position="349"/>
    </location>
</feature>
<name>A0A4Z0FC61_9GAMM</name>
<dbReference type="OrthoDB" id="9805337at2"/>
<evidence type="ECO:0000256" key="2">
    <source>
        <dbReference type="ARBA" id="ARBA00022977"/>
    </source>
</evidence>
<dbReference type="Gene3D" id="3.30.9.10">
    <property type="entry name" value="D-Amino Acid Oxidase, subunit A, domain 2"/>
    <property type="match status" value="1"/>
</dbReference>
<dbReference type="NCBIfam" id="TIGR02352">
    <property type="entry name" value="thiamin_ThiO"/>
    <property type="match status" value="1"/>
</dbReference>
<proteinExistence type="predicted"/>
<dbReference type="GO" id="GO:0009228">
    <property type="term" value="P:thiamine biosynthetic process"/>
    <property type="evidence" value="ECO:0007669"/>
    <property type="project" value="UniProtKB-KW"/>
</dbReference>
<evidence type="ECO:0000313" key="5">
    <source>
        <dbReference type="EMBL" id="TFZ83330.1"/>
    </source>
</evidence>
<dbReference type="InterPro" id="IPR006076">
    <property type="entry name" value="FAD-dep_OxRdtase"/>
</dbReference>
<dbReference type="SUPFAM" id="SSF51905">
    <property type="entry name" value="FAD/NAD(P)-binding domain"/>
    <property type="match status" value="1"/>
</dbReference>
<dbReference type="GO" id="GO:0043799">
    <property type="term" value="F:glycine oxidase activity"/>
    <property type="evidence" value="ECO:0007669"/>
    <property type="project" value="UniProtKB-EC"/>
</dbReference>
<reference evidence="5 6" key="1">
    <citation type="journal article" date="2019" name="ISME J.">
        <title>Candidatus Macondimonas diazotrophica, a novel gammaproteobacterial genus dominating crude-oil-contaminated coastal sediments.</title>
        <authorList>
            <person name="Karthikeyan S."/>
            <person name="Konstantinidis K."/>
        </authorList>
    </citation>
    <scope>NUCLEOTIDE SEQUENCE [LARGE SCALE GENOMIC DNA]</scope>
    <source>
        <strain evidence="5 6">KTK01</strain>
    </source>
</reference>
<dbReference type="Proteomes" id="UP000297890">
    <property type="component" value="Unassembled WGS sequence"/>
</dbReference>
<dbReference type="GO" id="GO:0050660">
    <property type="term" value="F:flavin adenine dinucleotide binding"/>
    <property type="evidence" value="ECO:0007669"/>
    <property type="project" value="InterPro"/>
</dbReference>
<dbReference type="Pfam" id="PF01266">
    <property type="entry name" value="DAO"/>
    <property type="match status" value="1"/>
</dbReference>
<dbReference type="PANTHER" id="PTHR13847">
    <property type="entry name" value="SARCOSINE DEHYDROGENASE-RELATED"/>
    <property type="match status" value="1"/>
</dbReference>
<dbReference type="PANTHER" id="PTHR13847:SF289">
    <property type="entry name" value="GLYCINE OXIDASE"/>
    <property type="match status" value="1"/>
</dbReference>
<comment type="pathway">
    <text evidence="1">Cofactor biosynthesis; thiamine diphosphate biosynthesis.</text>
</comment>
<evidence type="ECO:0000259" key="4">
    <source>
        <dbReference type="Pfam" id="PF01266"/>
    </source>
</evidence>